<name>A0ABP9PA26_9BACT</name>
<evidence type="ECO:0008006" key="3">
    <source>
        <dbReference type="Google" id="ProtNLM"/>
    </source>
</evidence>
<reference evidence="2" key="1">
    <citation type="journal article" date="2019" name="Int. J. Syst. Evol. Microbiol.">
        <title>The Global Catalogue of Microorganisms (GCM) 10K type strain sequencing project: providing services to taxonomists for standard genome sequencing and annotation.</title>
        <authorList>
            <consortium name="The Broad Institute Genomics Platform"/>
            <consortium name="The Broad Institute Genome Sequencing Center for Infectious Disease"/>
            <person name="Wu L."/>
            <person name="Ma J."/>
        </authorList>
    </citation>
    <scope>NUCLEOTIDE SEQUENCE [LARGE SCALE GENOMIC DNA]</scope>
    <source>
        <strain evidence="2">JCM 18053</strain>
    </source>
</reference>
<proteinExistence type="predicted"/>
<comment type="caution">
    <text evidence="1">The sequence shown here is derived from an EMBL/GenBank/DDBJ whole genome shotgun (WGS) entry which is preliminary data.</text>
</comment>
<organism evidence="1 2">
    <name type="scientific">Prosthecobacter algae</name>
    <dbReference type="NCBI Taxonomy" id="1144682"/>
    <lineage>
        <taxon>Bacteria</taxon>
        <taxon>Pseudomonadati</taxon>
        <taxon>Verrucomicrobiota</taxon>
        <taxon>Verrucomicrobiia</taxon>
        <taxon>Verrucomicrobiales</taxon>
        <taxon>Verrucomicrobiaceae</taxon>
        <taxon>Prosthecobacter</taxon>
    </lineage>
</organism>
<dbReference type="EMBL" id="BAABIA010000005">
    <property type="protein sequence ID" value="GAA5142397.1"/>
    <property type="molecule type" value="Genomic_DNA"/>
</dbReference>
<dbReference type="Proteomes" id="UP001499852">
    <property type="component" value="Unassembled WGS sequence"/>
</dbReference>
<accession>A0ABP9PA26</accession>
<sequence>MEDESDQHDVINQILQQTDAGKGRQKQYLRSLVTAMVMSHRPMTAQELAEMPNLRGMSMSTLYRLIA</sequence>
<keyword evidence="2" id="KW-1185">Reference proteome</keyword>
<dbReference type="RefSeq" id="WP_345737019.1">
    <property type="nucleotide sequence ID" value="NZ_BAABIA010000005.1"/>
</dbReference>
<gene>
    <name evidence="1" type="ORF">GCM10023213_28270</name>
</gene>
<evidence type="ECO:0000313" key="2">
    <source>
        <dbReference type="Proteomes" id="UP001499852"/>
    </source>
</evidence>
<evidence type="ECO:0000313" key="1">
    <source>
        <dbReference type="EMBL" id="GAA5142397.1"/>
    </source>
</evidence>
<protein>
    <recommendedName>
        <fullName evidence="3">IclR-like helix-turn-helix domain-containing protein</fullName>
    </recommendedName>
</protein>